<protein>
    <submittedName>
        <fullName evidence="2">Terminase small subunit</fullName>
    </submittedName>
</protein>
<evidence type="ECO:0000313" key="2">
    <source>
        <dbReference type="EMBL" id="UWI83507.1"/>
    </source>
</evidence>
<sequence>MSKATVDRLSDLHGAVADELKRRIVEDEATSADLSAAIKFLKDNNITASVEDNSQMKDLKEALERRAAARTKKHLAPVATATEPTDQEMDDIIEKGFGT</sequence>
<feature type="region of interest" description="Disordered" evidence="1">
    <location>
        <begin position="70"/>
        <end position="90"/>
    </location>
</feature>
<dbReference type="Pfam" id="PF11123">
    <property type="entry name" value="DNA_Packaging_2"/>
    <property type="match status" value="1"/>
</dbReference>
<evidence type="ECO:0000256" key="1">
    <source>
        <dbReference type="SAM" id="MobiDB-lite"/>
    </source>
</evidence>
<dbReference type="InterPro" id="IPR024345">
    <property type="entry name" value="DNA_matur_Phage_T7-like"/>
</dbReference>
<reference evidence="2" key="1">
    <citation type="submission" date="2022-07" db="EMBL/GenBank/DDBJ databases">
        <title>Biological characterization and genomic analysis of novel phages DLDT_So2 and BHDT_So9 against Pseudomonas solanacearum, an infectious agent in tomato in Vietnam.</title>
        <authorList>
            <person name="Pham Q.-A.N."/>
            <person name="To N.H."/>
            <person name="Vo N."/>
            <person name="Tu V.Q."/>
            <person name="Nguyen T.M."/>
            <person name="Nguyen H.D."/>
            <person name="Andrew M."/>
            <person name="Le T.-T.T."/>
            <person name="Vo P.T."/>
            <person name="Huynh O.N."/>
            <person name="Hoang H.A."/>
        </authorList>
    </citation>
    <scope>NUCLEOTIDE SEQUENCE</scope>
</reference>
<proteinExistence type="predicted"/>
<keyword evidence="3" id="KW-1185">Reference proteome</keyword>
<name>A0A9E7QWX5_9CAUD</name>
<organism evidence="2 3">
    <name type="scientific">Ralstonia phage BHDT_So9</name>
    <dbReference type="NCBI Taxonomy" id="2972464"/>
    <lineage>
        <taxon>Viruses</taxon>
        <taxon>Duplodnaviria</taxon>
        <taxon>Heunggongvirae</taxon>
        <taxon>Uroviricota</taxon>
        <taxon>Caudoviricetes</taxon>
        <taxon>Autographivirales</taxon>
        <taxon>Autonotataviridae</taxon>
        <taxon>Okabevirinae</taxon>
        <taxon>Higashivirus</taxon>
        <taxon>Higashivirus BHDTSo9</taxon>
    </lineage>
</organism>
<evidence type="ECO:0000313" key="3">
    <source>
        <dbReference type="Proteomes" id="UP001058734"/>
    </source>
</evidence>
<dbReference type="EMBL" id="OP087422">
    <property type="protein sequence ID" value="UWI83507.1"/>
    <property type="molecule type" value="Genomic_DNA"/>
</dbReference>
<dbReference type="Proteomes" id="UP001058734">
    <property type="component" value="Segment"/>
</dbReference>
<accession>A0A9E7QWX5</accession>